<dbReference type="PANTHER" id="PTHR24171:SF8">
    <property type="entry name" value="BRCA1-ASSOCIATED RING DOMAIN PROTEIN 1"/>
    <property type="match status" value="1"/>
</dbReference>
<feature type="repeat" description="ANK" evidence="5">
    <location>
        <begin position="135"/>
        <end position="167"/>
    </location>
</feature>
<evidence type="ECO:0000259" key="8">
    <source>
        <dbReference type="PROSITE" id="PS50172"/>
    </source>
</evidence>
<feature type="domain" description="RING-type" evidence="7">
    <location>
        <begin position="19"/>
        <end position="55"/>
    </location>
</feature>
<feature type="repeat" description="ANK" evidence="5">
    <location>
        <begin position="168"/>
        <end position="200"/>
    </location>
</feature>
<dbReference type="AlphaFoldDB" id="A0AAV8WGT3"/>
<dbReference type="PROSITE" id="PS50089">
    <property type="entry name" value="ZF_RING_2"/>
    <property type="match status" value="1"/>
</dbReference>
<dbReference type="InterPro" id="IPR001357">
    <property type="entry name" value="BRCT_dom"/>
</dbReference>
<dbReference type="GO" id="GO:0085020">
    <property type="term" value="P:protein K6-linked ubiquitination"/>
    <property type="evidence" value="ECO:0007669"/>
    <property type="project" value="TreeGrafter"/>
</dbReference>
<evidence type="ECO:0000256" key="2">
    <source>
        <dbReference type="ARBA" id="ARBA00022771"/>
    </source>
</evidence>
<comment type="caution">
    <text evidence="9">The sequence shown here is derived from an EMBL/GenBank/DDBJ whole genome shotgun (WGS) entry which is preliminary data.</text>
</comment>
<evidence type="ECO:0000259" key="7">
    <source>
        <dbReference type="PROSITE" id="PS50089"/>
    </source>
</evidence>
<dbReference type="EMBL" id="JANEYG010000001">
    <property type="protein sequence ID" value="KAJ8925854.1"/>
    <property type="molecule type" value="Genomic_DNA"/>
</dbReference>
<sequence length="483" mass="55585">MDIDVILKQLQNIEDALKCNACNKTCVNPVKIKVCGHYFCSKCFEAKGDLCPKCKIHYEDHEADYENIAKQSYSLLSELKTCLLEGDSKLGNASDVDVKYDDRVHPSGVDNTFIYKSKVYHINYIDEGCSKLNSKGETPLHIACKRKRVDKLKALIEKKTDLNVKDFAGWAPLHEAVESGSVEIVETLLKSGAMVDVPGAEYVTPLHKAVTLENVSLIKILLRYDANRETLDYFGKKPIECSSRVEIKNIFRESIDCDCISRYQEVFCQKKINVYFYYTEELYKRKLGKSKLVKVVKEYDAKKVTHFIIRRTHKLSVKIMTAVLDGCFLLPQEWVDDFLKDNYFIPIHDYTFISHRELNKGIRRAFLNSLLKLPKLFDGINFHILGHNNNIEIYNLKFSKNSICLLITSGGGKILHRAPTTAICENIVNYPYHANINGKLSRCCHYIIYEEKKPPTLQYQMAEIKHRSSKWLVDCIINFTIFD</sequence>
<keyword evidence="4 5" id="KW-0040">ANK repeat</keyword>
<feature type="repeat" description="ANK" evidence="5">
    <location>
        <begin position="201"/>
        <end position="233"/>
    </location>
</feature>
<dbReference type="Gene3D" id="3.40.50.10190">
    <property type="entry name" value="BRCT domain"/>
    <property type="match status" value="2"/>
</dbReference>
<dbReference type="PROSITE" id="PS50297">
    <property type="entry name" value="ANK_REP_REGION"/>
    <property type="match status" value="3"/>
</dbReference>
<dbReference type="Gene3D" id="1.25.40.20">
    <property type="entry name" value="Ankyrin repeat-containing domain"/>
    <property type="match status" value="1"/>
</dbReference>
<dbReference type="PROSITE" id="PS50088">
    <property type="entry name" value="ANK_REPEAT"/>
    <property type="match status" value="3"/>
</dbReference>
<evidence type="ECO:0000256" key="4">
    <source>
        <dbReference type="ARBA" id="ARBA00023043"/>
    </source>
</evidence>
<evidence type="ECO:0000313" key="10">
    <source>
        <dbReference type="Proteomes" id="UP001159042"/>
    </source>
</evidence>
<dbReference type="GO" id="GO:0004842">
    <property type="term" value="F:ubiquitin-protein transferase activity"/>
    <property type="evidence" value="ECO:0007669"/>
    <property type="project" value="TreeGrafter"/>
</dbReference>
<dbReference type="GO" id="GO:0070531">
    <property type="term" value="C:BRCA1-A complex"/>
    <property type="evidence" value="ECO:0007669"/>
    <property type="project" value="TreeGrafter"/>
</dbReference>
<evidence type="ECO:0000256" key="1">
    <source>
        <dbReference type="ARBA" id="ARBA00022737"/>
    </source>
</evidence>
<dbReference type="SMART" id="SM00248">
    <property type="entry name" value="ANK"/>
    <property type="match status" value="3"/>
</dbReference>
<dbReference type="PANTHER" id="PTHR24171">
    <property type="entry name" value="ANKYRIN REPEAT DOMAIN-CONTAINING PROTEIN 39-RELATED"/>
    <property type="match status" value="1"/>
</dbReference>
<dbReference type="Proteomes" id="UP001159042">
    <property type="component" value="Unassembled WGS sequence"/>
</dbReference>
<evidence type="ECO:0000256" key="6">
    <source>
        <dbReference type="PROSITE-ProRule" id="PRU00175"/>
    </source>
</evidence>
<keyword evidence="3" id="KW-0862">Zinc</keyword>
<dbReference type="InterPro" id="IPR036770">
    <property type="entry name" value="Ankyrin_rpt-contain_sf"/>
</dbReference>
<protein>
    <submittedName>
        <fullName evidence="9">Uncharacterized protein</fullName>
    </submittedName>
</protein>
<dbReference type="GO" id="GO:0031436">
    <property type="term" value="C:BRCA1-BARD1 complex"/>
    <property type="evidence" value="ECO:0007669"/>
    <property type="project" value="TreeGrafter"/>
</dbReference>
<feature type="domain" description="BRCT" evidence="8">
    <location>
        <begin position="294"/>
        <end position="352"/>
    </location>
</feature>
<dbReference type="InterPro" id="IPR001841">
    <property type="entry name" value="Znf_RING"/>
</dbReference>
<dbReference type="GO" id="GO:0008270">
    <property type="term" value="F:zinc ion binding"/>
    <property type="evidence" value="ECO:0007669"/>
    <property type="project" value="UniProtKB-KW"/>
</dbReference>
<dbReference type="SUPFAM" id="SSF57850">
    <property type="entry name" value="RING/U-box"/>
    <property type="match status" value="1"/>
</dbReference>
<keyword evidence="2 6" id="KW-0863">Zinc-finger</keyword>
<dbReference type="Gene3D" id="3.30.40.10">
    <property type="entry name" value="Zinc/RING finger domain, C3HC4 (zinc finger)"/>
    <property type="match status" value="1"/>
</dbReference>
<reference evidence="9 10" key="1">
    <citation type="journal article" date="2023" name="Insect Mol. Biol.">
        <title>Genome sequencing provides insights into the evolution of gene families encoding plant cell wall-degrading enzymes in longhorned beetles.</title>
        <authorList>
            <person name="Shin N.R."/>
            <person name="Okamura Y."/>
            <person name="Kirsch R."/>
            <person name="Pauchet Y."/>
        </authorList>
    </citation>
    <scope>NUCLEOTIDE SEQUENCE [LARGE SCALE GENOMIC DNA]</scope>
    <source>
        <strain evidence="9">EAD_L_NR</strain>
    </source>
</reference>
<evidence type="ECO:0000256" key="5">
    <source>
        <dbReference type="PROSITE-ProRule" id="PRU00023"/>
    </source>
</evidence>
<dbReference type="SUPFAM" id="SSF48403">
    <property type="entry name" value="Ankyrin repeat"/>
    <property type="match status" value="1"/>
</dbReference>
<keyword evidence="1" id="KW-0677">Repeat</keyword>
<feature type="domain" description="BRCT" evidence="8">
    <location>
        <begin position="372"/>
        <end position="483"/>
    </location>
</feature>
<dbReference type="InterPro" id="IPR036420">
    <property type="entry name" value="BRCT_dom_sf"/>
</dbReference>
<dbReference type="InterPro" id="IPR002110">
    <property type="entry name" value="Ankyrin_rpt"/>
</dbReference>
<gene>
    <name evidence="9" type="ORF">NQ315_009706</name>
</gene>
<dbReference type="SMART" id="SM00292">
    <property type="entry name" value="BRCT"/>
    <property type="match status" value="2"/>
</dbReference>
<evidence type="ECO:0000313" key="9">
    <source>
        <dbReference type="EMBL" id="KAJ8925854.1"/>
    </source>
</evidence>
<proteinExistence type="predicted"/>
<evidence type="ECO:0000256" key="3">
    <source>
        <dbReference type="ARBA" id="ARBA00022833"/>
    </source>
</evidence>
<dbReference type="Pfam" id="PF12796">
    <property type="entry name" value="Ank_2"/>
    <property type="match status" value="1"/>
</dbReference>
<dbReference type="InterPro" id="IPR013083">
    <property type="entry name" value="Znf_RING/FYVE/PHD"/>
</dbReference>
<dbReference type="SUPFAM" id="SSF52113">
    <property type="entry name" value="BRCT domain"/>
    <property type="match status" value="1"/>
</dbReference>
<name>A0AAV8WGT3_9CUCU</name>
<accession>A0AAV8WGT3</accession>
<keyword evidence="10" id="KW-1185">Reference proteome</keyword>
<organism evidence="9 10">
    <name type="scientific">Exocentrus adspersus</name>
    <dbReference type="NCBI Taxonomy" id="1586481"/>
    <lineage>
        <taxon>Eukaryota</taxon>
        <taxon>Metazoa</taxon>
        <taxon>Ecdysozoa</taxon>
        <taxon>Arthropoda</taxon>
        <taxon>Hexapoda</taxon>
        <taxon>Insecta</taxon>
        <taxon>Pterygota</taxon>
        <taxon>Neoptera</taxon>
        <taxon>Endopterygota</taxon>
        <taxon>Coleoptera</taxon>
        <taxon>Polyphaga</taxon>
        <taxon>Cucujiformia</taxon>
        <taxon>Chrysomeloidea</taxon>
        <taxon>Cerambycidae</taxon>
        <taxon>Lamiinae</taxon>
        <taxon>Acanthocinini</taxon>
        <taxon>Exocentrus</taxon>
    </lineage>
</organism>
<keyword evidence="2 6" id="KW-0479">Metal-binding</keyword>
<dbReference type="PROSITE" id="PS50172">
    <property type="entry name" value="BRCT"/>
    <property type="match status" value="2"/>
</dbReference>